<gene>
    <name evidence="2" type="ORF">DFP97_101109</name>
</gene>
<proteinExistence type="predicted"/>
<feature type="transmembrane region" description="Helical" evidence="1">
    <location>
        <begin position="31"/>
        <end position="49"/>
    </location>
</feature>
<name>A0A368WCB4_9BACL</name>
<evidence type="ECO:0000313" key="3">
    <source>
        <dbReference type="Proteomes" id="UP000252415"/>
    </source>
</evidence>
<dbReference type="Proteomes" id="UP000252415">
    <property type="component" value="Unassembled WGS sequence"/>
</dbReference>
<sequence>MKYYILSGWLLVFILIGRIIDANLNFKFESIYFLLVILQLILIITYKVFMDKVTFRTSIEVGVLLVLVVLELRWVMNHILTLL</sequence>
<keyword evidence="1" id="KW-1133">Transmembrane helix</keyword>
<keyword evidence="3" id="KW-1185">Reference proteome</keyword>
<organism evidence="2 3">
    <name type="scientific">Paenibacillus prosopidis</name>
    <dbReference type="NCBI Taxonomy" id="630520"/>
    <lineage>
        <taxon>Bacteria</taxon>
        <taxon>Bacillati</taxon>
        <taxon>Bacillota</taxon>
        <taxon>Bacilli</taxon>
        <taxon>Bacillales</taxon>
        <taxon>Paenibacillaceae</taxon>
        <taxon>Paenibacillus</taxon>
    </lineage>
</organism>
<keyword evidence="1" id="KW-0472">Membrane</keyword>
<dbReference type="AlphaFoldDB" id="A0A368WCB4"/>
<protein>
    <submittedName>
        <fullName evidence="2">Uncharacterized protein</fullName>
    </submittedName>
</protein>
<evidence type="ECO:0000313" key="2">
    <source>
        <dbReference type="EMBL" id="RCW51767.1"/>
    </source>
</evidence>
<keyword evidence="1" id="KW-0812">Transmembrane</keyword>
<comment type="caution">
    <text evidence="2">The sequence shown here is derived from an EMBL/GenBank/DDBJ whole genome shotgun (WGS) entry which is preliminary data.</text>
</comment>
<evidence type="ECO:0000256" key="1">
    <source>
        <dbReference type="SAM" id="Phobius"/>
    </source>
</evidence>
<dbReference type="EMBL" id="QPJD01000001">
    <property type="protein sequence ID" value="RCW51767.1"/>
    <property type="molecule type" value="Genomic_DNA"/>
</dbReference>
<reference evidence="2 3" key="1">
    <citation type="submission" date="2018-07" db="EMBL/GenBank/DDBJ databases">
        <title>Genomic Encyclopedia of Type Strains, Phase III (KMG-III): the genomes of soil and plant-associated and newly described type strains.</title>
        <authorList>
            <person name="Whitman W."/>
        </authorList>
    </citation>
    <scope>NUCLEOTIDE SEQUENCE [LARGE SCALE GENOMIC DNA]</scope>
    <source>
        <strain evidence="2 3">CECT 7506</strain>
    </source>
</reference>
<accession>A0A368WCB4</accession>